<dbReference type="PANTHER" id="PTHR30472:SF25">
    <property type="entry name" value="ABC TRANSPORTER PERMEASE PROTEIN MJ0876-RELATED"/>
    <property type="match status" value="1"/>
</dbReference>
<dbReference type="Proteomes" id="UP000606044">
    <property type="component" value="Unassembled WGS sequence"/>
</dbReference>
<feature type="transmembrane region" description="Helical" evidence="8">
    <location>
        <begin position="109"/>
        <end position="131"/>
    </location>
</feature>
<evidence type="ECO:0000256" key="8">
    <source>
        <dbReference type="SAM" id="Phobius"/>
    </source>
</evidence>
<evidence type="ECO:0000256" key="6">
    <source>
        <dbReference type="ARBA" id="ARBA00022989"/>
    </source>
</evidence>
<evidence type="ECO:0000256" key="5">
    <source>
        <dbReference type="ARBA" id="ARBA00022692"/>
    </source>
</evidence>
<proteinExistence type="inferred from homology"/>
<feature type="transmembrane region" description="Helical" evidence="8">
    <location>
        <begin position="169"/>
        <end position="191"/>
    </location>
</feature>
<organism evidence="9 10">
    <name type="scientific">Azorhizobium oxalatiphilum</name>
    <dbReference type="NCBI Taxonomy" id="980631"/>
    <lineage>
        <taxon>Bacteria</taxon>
        <taxon>Pseudomonadati</taxon>
        <taxon>Pseudomonadota</taxon>
        <taxon>Alphaproteobacteria</taxon>
        <taxon>Hyphomicrobiales</taxon>
        <taxon>Xanthobacteraceae</taxon>
        <taxon>Azorhizobium</taxon>
    </lineage>
</organism>
<sequence length="353" mass="37260">MKSMDCAETDAALVAYDRLVRRRVLVLAALGLACLAGFLVDITSGPSSLGVVRSLSGILMPDILSRAEHVMIWNLRLPVAAMAVLVGMALSLAGAELQTVLNNPLASPMTLGLSSAASFGAALAIVLGIGIPGVPSALIVTANAFLFAFGSVQMLQALARRSAGDRDTLILFGIGLLFTFNAGVALVQFLASADALQQFVFWGMGSLSRANWMSVAILGAVVVLMFPFSLRTAWQMTALRFGDDRALSFGVDVRRLRFFALLRISLLAATAVAFCGTIGFIGIVGPHIARMLIGEDHRFFLPASLLTGALVMTFASIASKSLMPGVVIPIGIVTSFVGLPVFFLLVMRRGTPR</sequence>
<dbReference type="EMBL" id="BMCT01000001">
    <property type="protein sequence ID" value="GGF50754.1"/>
    <property type="molecule type" value="Genomic_DNA"/>
</dbReference>
<evidence type="ECO:0000256" key="4">
    <source>
        <dbReference type="ARBA" id="ARBA00022475"/>
    </source>
</evidence>
<evidence type="ECO:0000313" key="10">
    <source>
        <dbReference type="Proteomes" id="UP000606044"/>
    </source>
</evidence>
<dbReference type="FunFam" id="1.10.3470.10:FF:000001">
    <property type="entry name" value="Vitamin B12 ABC transporter permease BtuC"/>
    <property type="match status" value="1"/>
</dbReference>
<dbReference type="GO" id="GO:0022857">
    <property type="term" value="F:transmembrane transporter activity"/>
    <property type="evidence" value="ECO:0007669"/>
    <property type="project" value="InterPro"/>
</dbReference>
<dbReference type="Gene3D" id="1.10.3470.10">
    <property type="entry name" value="ABC transporter involved in vitamin B12 uptake, BtuC"/>
    <property type="match status" value="1"/>
</dbReference>
<dbReference type="SUPFAM" id="SSF81345">
    <property type="entry name" value="ABC transporter involved in vitamin B12 uptake, BtuC"/>
    <property type="match status" value="1"/>
</dbReference>
<keyword evidence="7 8" id="KW-0472">Membrane</keyword>
<keyword evidence="4" id="KW-1003">Cell membrane</keyword>
<dbReference type="GO" id="GO:0005886">
    <property type="term" value="C:plasma membrane"/>
    <property type="evidence" value="ECO:0007669"/>
    <property type="project" value="UniProtKB-SubCell"/>
</dbReference>
<accession>A0A917F6A4</accession>
<dbReference type="RefSeq" id="WP_244644135.1">
    <property type="nucleotide sequence ID" value="NZ_BMCT01000001.1"/>
</dbReference>
<dbReference type="PANTHER" id="PTHR30472">
    <property type="entry name" value="FERRIC ENTEROBACTIN TRANSPORT SYSTEM PERMEASE PROTEIN"/>
    <property type="match status" value="1"/>
</dbReference>
<dbReference type="InterPro" id="IPR000522">
    <property type="entry name" value="ABC_transptr_permease_BtuC"/>
</dbReference>
<reference evidence="9" key="2">
    <citation type="submission" date="2020-09" db="EMBL/GenBank/DDBJ databases">
        <authorList>
            <person name="Sun Q."/>
            <person name="Sedlacek I."/>
        </authorList>
    </citation>
    <scope>NUCLEOTIDE SEQUENCE</scope>
    <source>
        <strain evidence="9">CCM 7897</strain>
    </source>
</reference>
<comment type="similarity">
    <text evidence="2">Belongs to the binding-protein-dependent transport system permease family. FecCD subfamily.</text>
</comment>
<evidence type="ECO:0000313" key="9">
    <source>
        <dbReference type="EMBL" id="GGF50754.1"/>
    </source>
</evidence>
<comment type="caution">
    <text evidence="9">The sequence shown here is derived from an EMBL/GenBank/DDBJ whole genome shotgun (WGS) entry which is preliminary data.</text>
</comment>
<evidence type="ECO:0000256" key="7">
    <source>
        <dbReference type="ARBA" id="ARBA00023136"/>
    </source>
</evidence>
<feature type="transmembrane region" description="Helical" evidence="8">
    <location>
        <begin position="211"/>
        <end position="230"/>
    </location>
</feature>
<dbReference type="InterPro" id="IPR037294">
    <property type="entry name" value="ABC_BtuC-like"/>
</dbReference>
<feature type="transmembrane region" description="Helical" evidence="8">
    <location>
        <begin position="300"/>
        <end position="319"/>
    </location>
</feature>
<evidence type="ECO:0000256" key="3">
    <source>
        <dbReference type="ARBA" id="ARBA00022448"/>
    </source>
</evidence>
<feature type="transmembrane region" description="Helical" evidence="8">
    <location>
        <begin position="24"/>
        <end position="44"/>
    </location>
</feature>
<keyword evidence="5 8" id="KW-0812">Transmembrane</keyword>
<feature type="transmembrane region" description="Helical" evidence="8">
    <location>
        <begin position="137"/>
        <end position="157"/>
    </location>
</feature>
<evidence type="ECO:0000256" key="1">
    <source>
        <dbReference type="ARBA" id="ARBA00004651"/>
    </source>
</evidence>
<dbReference type="GO" id="GO:0033214">
    <property type="term" value="P:siderophore-iron import into cell"/>
    <property type="evidence" value="ECO:0007669"/>
    <property type="project" value="TreeGrafter"/>
</dbReference>
<dbReference type="PROSITE" id="PS51257">
    <property type="entry name" value="PROKAR_LIPOPROTEIN"/>
    <property type="match status" value="1"/>
</dbReference>
<reference evidence="9" key="1">
    <citation type="journal article" date="2014" name="Int. J. Syst. Evol. Microbiol.">
        <title>Complete genome sequence of Corynebacterium casei LMG S-19264T (=DSM 44701T), isolated from a smear-ripened cheese.</title>
        <authorList>
            <consortium name="US DOE Joint Genome Institute (JGI-PGF)"/>
            <person name="Walter F."/>
            <person name="Albersmeier A."/>
            <person name="Kalinowski J."/>
            <person name="Ruckert C."/>
        </authorList>
    </citation>
    <scope>NUCLEOTIDE SEQUENCE</scope>
    <source>
        <strain evidence="9">CCM 7897</strain>
    </source>
</reference>
<feature type="transmembrane region" description="Helical" evidence="8">
    <location>
        <begin position="326"/>
        <end position="347"/>
    </location>
</feature>
<dbReference type="Pfam" id="PF01032">
    <property type="entry name" value="FecCD"/>
    <property type="match status" value="1"/>
</dbReference>
<feature type="transmembrane region" description="Helical" evidence="8">
    <location>
        <begin position="77"/>
        <end position="97"/>
    </location>
</feature>
<keyword evidence="3" id="KW-0813">Transport</keyword>
<evidence type="ECO:0000256" key="2">
    <source>
        <dbReference type="ARBA" id="ARBA00007935"/>
    </source>
</evidence>
<gene>
    <name evidence="9" type="ORF">GCM10007301_07690</name>
</gene>
<protein>
    <submittedName>
        <fullName evidence="9">Iron ABC transporter permease</fullName>
    </submittedName>
</protein>
<keyword evidence="6 8" id="KW-1133">Transmembrane helix</keyword>
<feature type="transmembrane region" description="Helical" evidence="8">
    <location>
        <begin position="264"/>
        <end position="288"/>
    </location>
</feature>
<comment type="subcellular location">
    <subcellularLocation>
        <location evidence="1">Cell membrane</location>
        <topology evidence="1">Multi-pass membrane protein</topology>
    </subcellularLocation>
</comment>
<dbReference type="AlphaFoldDB" id="A0A917F6A4"/>
<dbReference type="CDD" id="cd06550">
    <property type="entry name" value="TM_ABC_iron-siderophores_like"/>
    <property type="match status" value="1"/>
</dbReference>
<name>A0A917F6A4_9HYPH</name>
<keyword evidence="10" id="KW-1185">Reference proteome</keyword>